<keyword evidence="6" id="KW-0479">Metal-binding</keyword>
<keyword evidence="6" id="KW-0862">Zinc</keyword>
<comment type="similarity">
    <text evidence="1 5 6">Belongs to the peptidase M2 family.</text>
</comment>
<keyword evidence="3" id="KW-1015">Disulfide bond</keyword>
<dbReference type="InterPro" id="IPR001548">
    <property type="entry name" value="Peptidase_M2"/>
</dbReference>
<keyword evidence="2 7" id="KW-0732">Signal</keyword>
<accession>A0ABM1XLU7</accession>
<evidence type="ECO:0000256" key="1">
    <source>
        <dbReference type="ARBA" id="ARBA00008139"/>
    </source>
</evidence>
<evidence type="ECO:0000256" key="5">
    <source>
        <dbReference type="PROSITE-ProRule" id="PRU01355"/>
    </source>
</evidence>
<comment type="cofactor">
    <cofactor evidence="6">
        <name>Zn(2+)</name>
        <dbReference type="ChEBI" id="CHEBI:29105"/>
    </cofactor>
    <text evidence="6">Binds 1 zinc ion per subunit.</text>
</comment>
<dbReference type="EnsemblMetazoa" id="AALFPA23_000833.R636">
    <property type="protein sequence ID" value="AALFPA23_000833.P636"/>
    <property type="gene ID" value="AALFPA23_000833"/>
</dbReference>
<dbReference type="RefSeq" id="XP_062715086.1">
    <property type="nucleotide sequence ID" value="XM_062859102.1"/>
</dbReference>
<reference evidence="9" key="1">
    <citation type="journal article" date="2015" name="Proc. Natl. Acad. Sci. U.S.A.">
        <title>Genome sequence of the Asian Tiger mosquito, Aedes albopictus, reveals insights into its biology, genetics, and evolution.</title>
        <authorList>
            <person name="Chen X.G."/>
            <person name="Jiang X."/>
            <person name="Gu J."/>
            <person name="Xu M."/>
            <person name="Wu Y."/>
            <person name="Deng Y."/>
            <person name="Zhang C."/>
            <person name="Bonizzoni M."/>
            <person name="Dermauw W."/>
            <person name="Vontas J."/>
            <person name="Armbruster P."/>
            <person name="Huang X."/>
            <person name="Yang Y."/>
            <person name="Zhang H."/>
            <person name="He W."/>
            <person name="Peng H."/>
            <person name="Liu Y."/>
            <person name="Wu K."/>
            <person name="Chen J."/>
            <person name="Lirakis M."/>
            <person name="Topalis P."/>
            <person name="Van Leeuwen T."/>
            <person name="Hall A.B."/>
            <person name="Jiang X."/>
            <person name="Thorpe C."/>
            <person name="Mueller R.L."/>
            <person name="Sun C."/>
            <person name="Waterhouse R.M."/>
            <person name="Yan G."/>
            <person name="Tu Z.J."/>
            <person name="Fang X."/>
            <person name="James A.A."/>
        </authorList>
    </citation>
    <scope>NUCLEOTIDE SEQUENCE [LARGE SCALE GENOMIC DNA]</scope>
    <source>
        <strain evidence="9">Foshan</strain>
    </source>
</reference>
<dbReference type="Pfam" id="PF01401">
    <property type="entry name" value="Peptidase_M2"/>
    <property type="match status" value="1"/>
</dbReference>
<dbReference type="PANTHER" id="PTHR10514">
    <property type="entry name" value="ANGIOTENSIN-CONVERTING ENZYME"/>
    <property type="match status" value="1"/>
</dbReference>
<dbReference type="EC" id="3.4.-.-" evidence="6"/>
<dbReference type="GeneID" id="134291394"/>
<keyword evidence="4 6" id="KW-0325">Glycoprotein</keyword>
<dbReference type="Proteomes" id="UP000069940">
    <property type="component" value="Unassembled WGS sequence"/>
</dbReference>
<evidence type="ECO:0000256" key="2">
    <source>
        <dbReference type="ARBA" id="ARBA00022729"/>
    </source>
</evidence>
<evidence type="ECO:0000256" key="7">
    <source>
        <dbReference type="SAM" id="SignalP"/>
    </source>
</evidence>
<keyword evidence="6" id="KW-0645">Protease</keyword>
<protein>
    <recommendedName>
        <fullName evidence="6">Angiotensin-converting enzyme</fullName>
        <ecNumber evidence="6">3.4.-.-</ecNumber>
    </recommendedName>
</protein>
<evidence type="ECO:0000256" key="4">
    <source>
        <dbReference type="ARBA" id="ARBA00023180"/>
    </source>
</evidence>
<keyword evidence="6" id="KW-0378">Hydrolase</keyword>
<evidence type="ECO:0000313" key="9">
    <source>
        <dbReference type="Proteomes" id="UP000069940"/>
    </source>
</evidence>
<keyword evidence="6" id="KW-0482">Metalloprotease</keyword>
<evidence type="ECO:0000313" key="8">
    <source>
        <dbReference type="EnsemblMetazoa" id="AALFPA23_000833.P636"/>
    </source>
</evidence>
<feature type="chain" id="PRO_5047118831" description="Angiotensin-converting enzyme" evidence="7">
    <location>
        <begin position="20"/>
        <end position="396"/>
    </location>
</feature>
<keyword evidence="6" id="KW-0121">Carboxypeptidase</keyword>
<dbReference type="SUPFAM" id="SSF55486">
    <property type="entry name" value="Metalloproteases ('zincins'), catalytic domain"/>
    <property type="match status" value="1"/>
</dbReference>
<evidence type="ECO:0000256" key="6">
    <source>
        <dbReference type="RuleBase" id="RU361144"/>
    </source>
</evidence>
<comment type="caution">
    <text evidence="5">Lacks conserved residue(s) required for the propagation of feature annotation.</text>
</comment>
<name>A0ABM1XLU7_AEDAL</name>
<sequence length="396" mass="45975">MCLVLVLSIIVNSILLASSESENRSNATDPATKWFEQLNVELKELNHEAALYAWDSSTLPTQMATVEKIIQLTKRKAHWERTMCDRGLQHRDFNASLDRAFHLLCRTPQYTDGEISEIAKLLGYMQGIYTETQVCVDDVSNICKQNSEDLLWERTYFQYPDFALKQRSGEKYDEHDKNHICLYGEPEMEQIMTETTSIFSAQINCSINRGILHSWAWQSWRLAVGPPMKESYGKLIGHMNIGAQRLGYADIGESWRAELETPNLRELVHRLWRQVKPLYQKLHAVARYFLKRKYPEVKNFHPAGLIPAHILGDMWSQNWESLVPLIYPHQVDIEENLKRKNWTGEQLIKQAEDFYSSMGLPMMTKTFWEKSIFARGTNVTKCHGTAANMYDNGDFR</sequence>
<proteinExistence type="inferred from homology"/>
<organism evidence="8 9">
    <name type="scientific">Aedes albopictus</name>
    <name type="common">Asian tiger mosquito</name>
    <name type="synonym">Stegomyia albopicta</name>
    <dbReference type="NCBI Taxonomy" id="7160"/>
    <lineage>
        <taxon>Eukaryota</taxon>
        <taxon>Metazoa</taxon>
        <taxon>Ecdysozoa</taxon>
        <taxon>Arthropoda</taxon>
        <taxon>Hexapoda</taxon>
        <taxon>Insecta</taxon>
        <taxon>Pterygota</taxon>
        <taxon>Neoptera</taxon>
        <taxon>Endopterygota</taxon>
        <taxon>Diptera</taxon>
        <taxon>Nematocera</taxon>
        <taxon>Culicoidea</taxon>
        <taxon>Culicidae</taxon>
        <taxon>Culicinae</taxon>
        <taxon>Aedini</taxon>
        <taxon>Aedes</taxon>
        <taxon>Stegomyia</taxon>
    </lineage>
</organism>
<dbReference type="PROSITE" id="PS52011">
    <property type="entry name" value="PEPTIDASE_M2"/>
    <property type="match status" value="1"/>
</dbReference>
<evidence type="ECO:0000256" key="3">
    <source>
        <dbReference type="ARBA" id="ARBA00023157"/>
    </source>
</evidence>
<reference evidence="8" key="2">
    <citation type="submission" date="2025-05" db="UniProtKB">
        <authorList>
            <consortium name="EnsemblMetazoa"/>
        </authorList>
    </citation>
    <scope>IDENTIFICATION</scope>
    <source>
        <strain evidence="8">Foshan</strain>
    </source>
</reference>
<dbReference type="PRINTS" id="PR00791">
    <property type="entry name" value="PEPDIPTASEA"/>
</dbReference>
<feature type="signal peptide" evidence="7">
    <location>
        <begin position="1"/>
        <end position="19"/>
    </location>
</feature>
<keyword evidence="9" id="KW-1185">Reference proteome</keyword>
<dbReference type="PANTHER" id="PTHR10514:SF27">
    <property type="entry name" value="ANGIOTENSIN-CONVERTING ENZYME"/>
    <property type="match status" value="1"/>
</dbReference>